<gene>
    <name evidence="8" type="ORF">OG563_44600</name>
</gene>
<comment type="similarity">
    <text evidence="6">Belongs to the DyP-type peroxidase family.</text>
</comment>
<proteinExistence type="inferred from homology"/>
<evidence type="ECO:0000313" key="8">
    <source>
        <dbReference type="EMBL" id="WUV46078.1"/>
    </source>
</evidence>
<comment type="cofactor">
    <cofactor evidence="1">
        <name>heme b</name>
        <dbReference type="ChEBI" id="CHEBI:60344"/>
    </cofactor>
</comment>
<evidence type="ECO:0000256" key="1">
    <source>
        <dbReference type="ARBA" id="ARBA00001970"/>
    </source>
</evidence>
<evidence type="ECO:0000259" key="7">
    <source>
        <dbReference type="Pfam" id="PF21105"/>
    </source>
</evidence>
<dbReference type="RefSeq" id="WP_329409656.1">
    <property type="nucleotide sequence ID" value="NZ_CP109441.1"/>
</dbReference>
<evidence type="ECO:0000256" key="2">
    <source>
        <dbReference type="ARBA" id="ARBA00022559"/>
    </source>
</evidence>
<keyword evidence="4" id="KW-0560">Oxidoreductase</keyword>
<evidence type="ECO:0000256" key="5">
    <source>
        <dbReference type="ARBA" id="ARBA00023004"/>
    </source>
</evidence>
<dbReference type="PANTHER" id="PTHR30521">
    <property type="entry name" value="DEFERROCHELATASE/PEROXIDASE"/>
    <property type="match status" value="1"/>
</dbReference>
<dbReference type="PROSITE" id="PS51404">
    <property type="entry name" value="DYP_PEROXIDASE"/>
    <property type="match status" value="1"/>
</dbReference>
<dbReference type="Proteomes" id="UP001432062">
    <property type="component" value="Chromosome"/>
</dbReference>
<feature type="domain" description="DyP dimeric alpha+beta barrel" evidence="7">
    <location>
        <begin position="31"/>
        <end position="135"/>
    </location>
</feature>
<dbReference type="InterPro" id="IPR011008">
    <property type="entry name" value="Dimeric_a/b-barrel"/>
</dbReference>
<dbReference type="NCBIfam" id="TIGR01413">
    <property type="entry name" value="Dyp_perox_fam"/>
    <property type="match status" value="1"/>
</dbReference>
<evidence type="ECO:0000256" key="4">
    <source>
        <dbReference type="ARBA" id="ARBA00023002"/>
    </source>
</evidence>
<dbReference type="InterPro" id="IPR006314">
    <property type="entry name" value="Dyp_peroxidase"/>
</dbReference>
<reference evidence="8" key="1">
    <citation type="submission" date="2022-10" db="EMBL/GenBank/DDBJ databases">
        <title>The complete genomes of actinobacterial strains from the NBC collection.</title>
        <authorList>
            <person name="Joergensen T.S."/>
            <person name="Alvarez Arevalo M."/>
            <person name="Sterndorff E.B."/>
            <person name="Faurdal D."/>
            <person name="Vuksanovic O."/>
            <person name="Mourched A.-S."/>
            <person name="Charusanti P."/>
            <person name="Shaw S."/>
            <person name="Blin K."/>
            <person name="Weber T."/>
        </authorList>
    </citation>
    <scope>NUCLEOTIDE SEQUENCE</scope>
    <source>
        <strain evidence="8">NBC_01482</strain>
    </source>
</reference>
<dbReference type="EMBL" id="CP109441">
    <property type="protein sequence ID" value="WUV46078.1"/>
    <property type="molecule type" value="Genomic_DNA"/>
</dbReference>
<name>A0ABZ1YSJ7_9NOCA</name>
<accession>A0ABZ1YSJ7</accession>
<organism evidence="8 9">
    <name type="scientific">Nocardia vinacea</name>
    <dbReference type="NCBI Taxonomy" id="96468"/>
    <lineage>
        <taxon>Bacteria</taxon>
        <taxon>Bacillati</taxon>
        <taxon>Actinomycetota</taxon>
        <taxon>Actinomycetes</taxon>
        <taxon>Mycobacteriales</taxon>
        <taxon>Nocardiaceae</taxon>
        <taxon>Nocardia</taxon>
    </lineage>
</organism>
<dbReference type="PANTHER" id="PTHR30521:SF5">
    <property type="entry name" value="BLR4509 PROTEIN"/>
    <property type="match status" value="1"/>
</dbReference>
<dbReference type="Pfam" id="PF21105">
    <property type="entry name" value="DyP_N"/>
    <property type="match status" value="1"/>
</dbReference>
<evidence type="ECO:0000256" key="6">
    <source>
        <dbReference type="ARBA" id="ARBA00025737"/>
    </source>
</evidence>
<keyword evidence="9" id="KW-1185">Reference proteome</keyword>
<evidence type="ECO:0000313" key="9">
    <source>
        <dbReference type="Proteomes" id="UP001432062"/>
    </source>
</evidence>
<protein>
    <submittedName>
        <fullName evidence="8">Dyp-type peroxidase</fullName>
    </submittedName>
</protein>
<keyword evidence="2 8" id="KW-0575">Peroxidase</keyword>
<dbReference type="GO" id="GO:0004601">
    <property type="term" value="F:peroxidase activity"/>
    <property type="evidence" value="ECO:0007669"/>
    <property type="project" value="UniProtKB-KW"/>
</dbReference>
<dbReference type="InterPro" id="IPR049509">
    <property type="entry name" value="DyP_N"/>
</dbReference>
<dbReference type="SUPFAM" id="SSF54909">
    <property type="entry name" value="Dimeric alpha+beta barrel"/>
    <property type="match status" value="1"/>
</dbReference>
<evidence type="ECO:0000256" key="3">
    <source>
        <dbReference type="ARBA" id="ARBA00022723"/>
    </source>
</evidence>
<keyword evidence="3" id="KW-0479">Metal-binding</keyword>
<sequence>MATVEEPVVLELDDIQNGAIHPRPSPYVGAYIVLRIDDRRAGRELLRRLIPAIADATSPMDPSRQAWVSAGLSFRGLEALGVPQDSLDSFPLAFQQGMAARAAELGDVGDSAPENWEKPFGTPDVHVGLSALSPDAARLEPVLARARTAFEELSGVTALWSLDCHVLPTEKEAFGFRDGISHPAIEGSGIPGSNPQEKPLKAGEFLLGYENERHELSPMPRPEVLGKNGTYVAFRKLHQRVAAFRQYLKANSSTPEEEDFLAAKMMGRWQSGAPLALCPMRDDPELGADPKLNNDFLYKDDDPQGLKTPAGSHIRRLNPRDSDISGFARFHRMIRRGTSYGPMLPPGVIDDDGAERGLAFVFVGANLERQFEFVQSEWVNKGQFFHGPVGDKDPIAGANSGSDHFTIPQQPIRRRLQGLPAFVVTRGGEYFFVPGLRALHWLADLET</sequence>
<keyword evidence="5" id="KW-0408">Iron</keyword>